<protein>
    <recommendedName>
        <fullName evidence="9">protein adenylyltransferase</fullName>
        <ecNumber evidence="9">2.7.7.108</ecNumber>
    </recommendedName>
</protein>
<evidence type="ECO:0000259" key="13">
    <source>
        <dbReference type="Pfam" id="PF01909"/>
    </source>
</evidence>
<dbReference type="Gene3D" id="3.30.460.10">
    <property type="entry name" value="Beta Polymerase, domain 2"/>
    <property type="match status" value="1"/>
</dbReference>
<organism evidence="14 15">
    <name type="scientific">Methanobacterium bryantii</name>
    <dbReference type="NCBI Taxonomy" id="2161"/>
    <lineage>
        <taxon>Archaea</taxon>
        <taxon>Methanobacteriati</taxon>
        <taxon>Methanobacteriota</taxon>
        <taxon>Methanomada group</taxon>
        <taxon>Methanobacteria</taxon>
        <taxon>Methanobacteriales</taxon>
        <taxon>Methanobacteriaceae</taxon>
        <taxon>Methanobacterium</taxon>
    </lineage>
</organism>
<comment type="cofactor">
    <cofactor evidence="1">
        <name>Mg(2+)</name>
        <dbReference type="ChEBI" id="CHEBI:18420"/>
    </cofactor>
</comment>
<dbReference type="GO" id="GO:0070733">
    <property type="term" value="F:AMPylase activity"/>
    <property type="evidence" value="ECO:0007669"/>
    <property type="project" value="UniProtKB-EC"/>
</dbReference>
<keyword evidence="7" id="KW-0067">ATP-binding</keyword>
<dbReference type="SUPFAM" id="SSF81301">
    <property type="entry name" value="Nucleotidyltransferase"/>
    <property type="match status" value="1"/>
</dbReference>
<keyword evidence="4" id="KW-0548">Nucleotidyltransferase</keyword>
<sequence>MNVFNVLKKHENEIKEKFHVKRIGLFGSYVRHEENEESDIDILVEFEEPTLHNFMGLIDYLENLFDRKVDLVTQKSLNPYLRPIVEKEVVWCE</sequence>
<dbReference type="GO" id="GO:0005524">
    <property type="term" value="F:ATP binding"/>
    <property type="evidence" value="ECO:0007669"/>
    <property type="project" value="UniProtKB-KW"/>
</dbReference>
<comment type="similarity">
    <text evidence="10">Belongs to the MntA antitoxin family.</text>
</comment>
<proteinExistence type="inferred from homology"/>
<accession>A0A2A2HAP1</accession>
<keyword evidence="5" id="KW-0479">Metal-binding</keyword>
<dbReference type="GO" id="GO:0046872">
    <property type="term" value="F:metal ion binding"/>
    <property type="evidence" value="ECO:0007669"/>
    <property type="project" value="UniProtKB-KW"/>
</dbReference>
<dbReference type="InterPro" id="IPR052038">
    <property type="entry name" value="Type-VII_TA_antitoxin"/>
</dbReference>
<evidence type="ECO:0000256" key="9">
    <source>
        <dbReference type="ARBA" id="ARBA00034531"/>
    </source>
</evidence>
<comment type="catalytic activity">
    <reaction evidence="12">
        <text>L-tyrosyl-[protein] + ATP = O-(5'-adenylyl)-L-tyrosyl-[protein] + diphosphate</text>
        <dbReference type="Rhea" id="RHEA:54288"/>
        <dbReference type="Rhea" id="RHEA-COMP:10136"/>
        <dbReference type="Rhea" id="RHEA-COMP:13846"/>
        <dbReference type="ChEBI" id="CHEBI:30616"/>
        <dbReference type="ChEBI" id="CHEBI:33019"/>
        <dbReference type="ChEBI" id="CHEBI:46858"/>
        <dbReference type="ChEBI" id="CHEBI:83624"/>
        <dbReference type="EC" id="2.7.7.108"/>
    </reaction>
</comment>
<dbReference type="InterPro" id="IPR043519">
    <property type="entry name" value="NT_sf"/>
</dbReference>
<keyword evidence="8" id="KW-0460">Magnesium</keyword>
<evidence type="ECO:0000313" key="14">
    <source>
        <dbReference type="EMBL" id="PAV06425.1"/>
    </source>
</evidence>
<keyword evidence="6" id="KW-0547">Nucleotide-binding</keyword>
<dbReference type="OrthoDB" id="61846at2157"/>
<reference evidence="14 15" key="1">
    <citation type="journal article" date="2017" name="BMC Genomics">
        <title>Genomic analysis of methanogenic archaea reveals a shift towards energy conservation.</title>
        <authorList>
            <person name="Gilmore S.P."/>
            <person name="Henske J.K."/>
            <person name="Sexton J.A."/>
            <person name="Solomon K.V."/>
            <person name="Seppala S."/>
            <person name="Yoo J.I."/>
            <person name="Huyett L.M."/>
            <person name="Pressman A."/>
            <person name="Cogan J.Z."/>
            <person name="Kivenson V."/>
            <person name="Peng X."/>
            <person name="Tan Y."/>
            <person name="Valentine D.L."/>
            <person name="O'Malley M.A."/>
        </authorList>
    </citation>
    <scope>NUCLEOTIDE SEQUENCE [LARGE SCALE GENOMIC DNA]</scope>
    <source>
        <strain evidence="14 15">M.o.H.</strain>
    </source>
</reference>
<evidence type="ECO:0000256" key="5">
    <source>
        <dbReference type="ARBA" id="ARBA00022723"/>
    </source>
</evidence>
<feature type="domain" description="Polymerase nucleotidyl transferase" evidence="13">
    <location>
        <begin position="7"/>
        <end position="92"/>
    </location>
</feature>
<dbReference type="Pfam" id="PF01909">
    <property type="entry name" value="NTP_transf_2"/>
    <property type="match status" value="1"/>
</dbReference>
<evidence type="ECO:0000256" key="3">
    <source>
        <dbReference type="ARBA" id="ARBA00022679"/>
    </source>
</evidence>
<dbReference type="EMBL" id="LMVM01000001">
    <property type="protein sequence ID" value="PAV06425.1"/>
    <property type="molecule type" value="Genomic_DNA"/>
</dbReference>
<dbReference type="InterPro" id="IPR002934">
    <property type="entry name" value="Polymerase_NTP_transf_dom"/>
</dbReference>
<dbReference type="EC" id="2.7.7.108" evidence="9"/>
<dbReference type="CDD" id="cd05403">
    <property type="entry name" value="NT_KNTase_like"/>
    <property type="match status" value="1"/>
</dbReference>
<evidence type="ECO:0000313" key="15">
    <source>
        <dbReference type="Proteomes" id="UP000217784"/>
    </source>
</evidence>
<evidence type="ECO:0000256" key="11">
    <source>
        <dbReference type="ARBA" id="ARBA00047518"/>
    </source>
</evidence>
<name>A0A2A2HAP1_METBR</name>
<keyword evidence="2" id="KW-1277">Toxin-antitoxin system</keyword>
<comment type="catalytic activity">
    <reaction evidence="11">
        <text>O-(5'-adenylyl)-L-tyrosyl-[protein] + ATP = O-[5'-(adenylyl-(5'-&gt;3')-adenylyl)]-L-tyrosyl-[protein] + diphosphate</text>
        <dbReference type="Rhea" id="RHEA:66528"/>
        <dbReference type="Rhea" id="RHEA-COMP:13846"/>
        <dbReference type="Rhea" id="RHEA-COMP:17046"/>
        <dbReference type="ChEBI" id="CHEBI:30616"/>
        <dbReference type="ChEBI" id="CHEBI:33019"/>
        <dbReference type="ChEBI" id="CHEBI:83624"/>
        <dbReference type="ChEBI" id="CHEBI:167160"/>
    </reaction>
</comment>
<evidence type="ECO:0000256" key="10">
    <source>
        <dbReference type="ARBA" id="ARBA00038276"/>
    </source>
</evidence>
<comment type="caution">
    <text evidence="14">The sequence shown here is derived from an EMBL/GenBank/DDBJ whole genome shotgun (WGS) entry which is preliminary data.</text>
</comment>
<keyword evidence="3 14" id="KW-0808">Transferase</keyword>
<evidence type="ECO:0000256" key="8">
    <source>
        <dbReference type="ARBA" id="ARBA00022842"/>
    </source>
</evidence>
<gene>
    <name evidence="14" type="ORF">ASJ80_15015</name>
</gene>
<evidence type="ECO:0000256" key="6">
    <source>
        <dbReference type="ARBA" id="ARBA00022741"/>
    </source>
</evidence>
<dbReference type="PANTHER" id="PTHR33571:SF14">
    <property type="entry name" value="PROTEIN ADENYLYLTRANSFERASE MJ0435-RELATED"/>
    <property type="match status" value="1"/>
</dbReference>
<dbReference type="PANTHER" id="PTHR33571">
    <property type="entry name" value="SSL8005 PROTEIN"/>
    <property type="match status" value="1"/>
</dbReference>
<evidence type="ECO:0000256" key="7">
    <source>
        <dbReference type="ARBA" id="ARBA00022840"/>
    </source>
</evidence>
<evidence type="ECO:0000256" key="1">
    <source>
        <dbReference type="ARBA" id="ARBA00001946"/>
    </source>
</evidence>
<keyword evidence="15" id="KW-1185">Reference proteome</keyword>
<evidence type="ECO:0000256" key="12">
    <source>
        <dbReference type="ARBA" id="ARBA00048696"/>
    </source>
</evidence>
<evidence type="ECO:0000256" key="2">
    <source>
        <dbReference type="ARBA" id="ARBA00022649"/>
    </source>
</evidence>
<dbReference type="Proteomes" id="UP000217784">
    <property type="component" value="Unassembled WGS sequence"/>
</dbReference>
<dbReference type="AlphaFoldDB" id="A0A2A2HAP1"/>
<evidence type="ECO:0000256" key="4">
    <source>
        <dbReference type="ARBA" id="ARBA00022695"/>
    </source>
</evidence>